<dbReference type="RefSeq" id="WP_058920193.1">
    <property type="nucleotide sequence ID" value="NZ_JBHSQC010000025.1"/>
</dbReference>
<accession>A0ABW4NPS1</accession>
<reference evidence="3" key="1">
    <citation type="journal article" date="2019" name="Int. J. Syst. Evol. Microbiol.">
        <title>The Global Catalogue of Microorganisms (GCM) 10K type strain sequencing project: providing services to taxonomists for standard genome sequencing and annotation.</title>
        <authorList>
            <consortium name="The Broad Institute Genomics Platform"/>
            <consortium name="The Broad Institute Genome Sequencing Center for Infectious Disease"/>
            <person name="Wu L."/>
            <person name="Ma J."/>
        </authorList>
    </citation>
    <scope>NUCLEOTIDE SEQUENCE [LARGE SCALE GENOMIC DNA]</scope>
    <source>
        <strain evidence="3">KCTC 42143</strain>
    </source>
</reference>
<dbReference type="EMBL" id="JBHUFF010000013">
    <property type="protein sequence ID" value="MFD1799482.1"/>
    <property type="molecule type" value="Genomic_DNA"/>
</dbReference>
<proteinExistence type="predicted"/>
<name>A0ABW4NPS1_9LACT</name>
<dbReference type="Gene3D" id="3.60.40.10">
    <property type="entry name" value="PPM-type phosphatase domain"/>
    <property type="match status" value="1"/>
</dbReference>
<dbReference type="NCBIfam" id="NF033484">
    <property type="entry name" value="Stp1_PP2C_phos"/>
    <property type="match status" value="1"/>
</dbReference>
<protein>
    <submittedName>
        <fullName evidence="2">Stp1/IreP family PP2C-type Ser/Thr phosphatase</fullName>
    </submittedName>
</protein>
<sequence length="249" mass="27432">MHIVFRSDVGKRRKNNQDFAGYFVNQQGITLAVLCDGMGGHKAGDVASEMAVSHLGHAWEKTETNTIEAVSQWIQDRIKRENERIVEKSNQFPDLEGMGTTLVAAAFIDNQFVVANIGDSRAYQYMAGRLKQLTEDHSLVNELLKSGEISTEGALNHPQKNVLTRSLGVSKEVNADLMVVSALEGDQLLLCSDGLTNMVEDQEIAEILSDSHMSLEEKVTSLVSLANARGGYDNITVMLTDFTERKEGE</sequence>
<dbReference type="SMART" id="SM00332">
    <property type="entry name" value="PP2Cc"/>
    <property type="match status" value="1"/>
</dbReference>
<dbReference type="InterPro" id="IPR001932">
    <property type="entry name" value="PPM-type_phosphatase-like_dom"/>
</dbReference>
<dbReference type="CDD" id="cd00143">
    <property type="entry name" value="PP2Cc"/>
    <property type="match status" value="1"/>
</dbReference>
<comment type="caution">
    <text evidence="2">The sequence shown here is derived from an EMBL/GenBank/DDBJ whole genome shotgun (WGS) entry which is preliminary data.</text>
</comment>
<evidence type="ECO:0000313" key="2">
    <source>
        <dbReference type="EMBL" id="MFD1799482.1"/>
    </source>
</evidence>
<evidence type="ECO:0000259" key="1">
    <source>
        <dbReference type="PROSITE" id="PS51746"/>
    </source>
</evidence>
<dbReference type="Pfam" id="PF13672">
    <property type="entry name" value="PP2C_2"/>
    <property type="match status" value="1"/>
</dbReference>
<dbReference type="PROSITE" id="PS51746">
    <property type="entry name" value="PPM_2"/>
    <property type="match status" value="1"/>
</dbReference>
<dbReference type="InterPro" id="IPR036457">
    <property type="entry name" value="PPM-type-like_dom_sf"/>
</dbReference>
<organism evidence="2 3">
    <name type="scientific">Carnobacterium antarcticum</name>
    <dbReference type="NCBI Taxonomy" id="2126436"/>
    <lineage>
        <taxon>Bacteria</taxon>
        <taxon>Bacillati</taxon>
        <taxon>Bacillota</taxon>
        <taxon>Bacilli</taxon>
        <taxon>Lactobacillales</taxon>
        <taxon>Carnobacteriaceae</taxon>
        <taxon>Carnobacterium</taxon>
    </lineage>
</organism>
<dbReference type="SMART" id="SM00331">
    <property type="entry name" value="PP2C_SIG"/>
    <property type="match status" value="1"/>
</dbReference>
<dbReference type="Proteomes" id="UP001597285">
    <property type="component" value="Unassembled WGS sequence"/>
</dbReference>
<gene>
    <name evidence="2" type="ORF">ACFSBK_06410</name>
</gene>
<dbReference type="PANTHER" id="PTHR47992">
    <property type="entry name" value="PROTEIN PHOSPHATASE"/>
    <property type="match status" value="1"/>
</dbReference>
<dbReference type="InterPro" id="IPR015655">
    <property type="entry name" value="PP2C"/>
</dbReference>
<keyword evidence="3" id="KW-1185">Reference proteome</keyword>
<dbReference type="SUPFAM" id="SSF81606">
    <property type="entry name" value="PP2C-like"/>
    <property type="match status" value="1"/>
</dbReference>
<feature type="domain" description="PPM-type phosphatase" evidence="1">
    <location>
        <begin position="2"/>
        <end position="242"/>
    </location>
</feature>
<evidence type="ECO:0000313" key="3">
    <source>
        <dbReference type="Proteomes" id="UP001597285"/>
    </source>
</evidence>